<proteinExistence type="predicted"/>
<reference evidence="1 2" key="1">
    <citation type="submission" date="2020-04" db="EMBL/GenBank/DDBJ databases">
        <title>Massilia sp. nov., a cold adapted bacteria isolated from Arctic soil.</title>
        <authorList>
            <person name="Son J."/>
            <person name="Ka J.-O."/>
        </authorList>
    </citation>
    <scope>NUCLEOTIDE SEQUENCE [LARGE SCALE GENOMIC DNA]</scope>
    <source>
        <strain evidence="1 2">ML15P13</strain>
    </source>
</reference>
<accession>A0A7Y2JYX3</accession>
<evidence type="ECO:0000313" key="2">
    <source>
        <dbReference type="Proteomes" id="UP000533905"/>
    </source>
</evidence>
<name>A0A7Y2JYX3_9BURK</name>
<dbReference type="RefSeq" id="WP_171083214.1">
    <property type="nucleotide sequence ID" value="NZ_JABAIV010000002.1"/>
</dbReference>
<gene>
    <name evidence="1" type="ORF">HGB41_08785</name>
</gene>
<dbReference type="AlphaFoldDB" id="A0A7Y2JYX3"/>
<evidence type="ECO:0000313" key="1">
    <source>
        <dbReference type="EMBL" id="NNG23095.1"/>
    </source>
</evidence>
<dbReference type="EMBL" id="JABAIV010000002">
    <property type="protein sequence ID" value="NNG23095.1"/>
    <property type="molecule type" value="Genomic_DNA"/>
</dbReference>
<protein>
    <submittedName>
        <fullName evidence="1">Uncharacterized protein</fullName>
    </submittedName>
</protein>
<organism evidence="1 2">
    <name type="scientific">Telluria aromaticivorans</name>
    <dbReference type="NCBI Taxonomy" id="2725995"/>
    <lineage>
        <taxon>Bacteria</taxon>
        <taxon>Pseudomonadati</taxon>
        <taxon>Pseudomonadota</taxon>
        <taxon>Betaproteobacteria</taxon>
        <taxon>Burkholderiales</taxon>
        <taxon>Oxalobacteraceae</taxon>
        <taxon>Telluria group</taxon>
        <taxon>Telluria</taxon>
    </lineage>
</organism>
<comment type="caution">
    <text evidence="1">The sequence shown here is derived from an EMBL/GenBank/DDBJ whole genome shotgun (WGS) entry which is preliminary data.</text>
</comment>
<keyword evidence="2" id="KW-1185">Reference proteome</keyword>
<dbReference type="Proteomes" id="UP000533905">
    <property type="component" value="Unassembled WGS sequence"/>
</dbReference>
<sequence length="190" mass="20419">MNATKKPIVVKHAGALSQAAYARMLAEVPATLFPYWAATAHHEFPGIPRDASFYTQSLDGLMMFFDCVAAAGQACALPSLAAGSVWHAWTFLDESGLHRFSVRHVGRVIPHPGQAGMMAGMDRALATCLVVARRRASQPAAGACLPPCFRWIAGLACPRATATGSSVDWWPVLPWTNSGTRKTACPSRKR</sequence>